<comment type="caution">
    <text evidence="2">The sequence shown here is derived from an EMBL/GenBank/DDBJ whole genome shotgun (WGS) entry which is preliminary data.</text>
</comment>
<dbReference type="EMBL" id="JQCA01000043">
    <property type="protein sequence ID" value="KRO04066.1"/>
    <property type="molecule type" value="Genomic_DNA"/>
</dbReference>
<evidence type="ECO:0000313" key="2">
    <source>
        <dbReference type="EMBL" id="KRO04066.1"/>
    </source>
</evidence>
<gene>
    <name evidence="2" type="ORF">IV54_GL001582</name>
</gene>
<dbReference type="PATRIC" id="fig|616990.3.peg.1675"/>
<dbReference type="STRING" id="616990.IV54_GL001582"/>
<protein>
    <recommendedName>
        <fullName evidence="1">Mor transcription activator domain-containing protein</fullName>
    </recommendedName>
</protein>
<dbReference type="SUPFAM" id="SSF46689">
    <property type="entry name" value="Homeodomain-like"/>
    <property type="match status" value="1"/>
</dbReference>
<dbReference type="Proteomes" id="UP000051906">
    <property type="component" value="Unassembled WGS sequence"/>
</dbReference>
<organism evidence="2 3">
    <name type="scientific">Levilactobacillus paucivorans</name>
    <dbReference type="NCBI Taxonomy" id="616990"/>
    <lineage>
        <taxon>Bacteria</taxon>
        <taxon>Bacillati</taxon>
        <taxon>Bacillota</taxon>
        <taxon>Bacilli</taxon>
        <taxon>Lactobacillales</taxon>
        <taxon>Lactobacillaceae</taxon>
        <taxon>Levilactobacillus</taxon>
    </lineage>
</organism>
<feature type="domain" description="Mor transcription activator" evidence="1">
    <location>
        <begin position="14"/>
        <end position="86"/>
    </location>
</feature>
<accession>A0A0R2LX70</accession>
<sequence>MELMTVDGIENWHAVYQKLARVVGVEATKKMCAYFGGSQITFPRRLLDRKKEATAIRRAYKQGGSVVTLAHDHNYSSRTIRRILAKPEA</sequence>
<proteinExistence type="predicted"/>
<reference evidence="2 3" key="1">
    <citation type="journal article" date="2015" name="Genome Announc.">
        <title>Expanding the biotechnology potential of lactobacilli through comparative genomics of 213 strains and associated genera.</title>
        <authorList>
            <person name="Sun Z."/>
            <person name="Harris H.M."/>
            <person name="McCann A."/>
            <person name="Guo C."/>
            <person name="Argimon S."/>
            <person name="Zhang W."/>
            <person name="Yang X."/>
            <person name="Jeffery I.B."/>
            <person name="Cooney J.C."/>
            <person name="Kagawa T.F."/>
            <person name="Liu W."/>
            <person name="Song Y."/>
            <person name="Salvetti E."/>
            <person name="Wrobel A."/>
            <person name="Rasinkangas P."/>
            <person name="Parkhill J."/>
            <person name="Rea M.C."/>
            <person name="O'Sullivan O."/>
            <person name="Ritari J."/>
            <person name="Douillard F.P."/>
            <person name="Paul Ross R."/>
            <person name="Yang R."/>
            <person name="Briner A.E."/>
            <person name="Felis G.E."/>
            <person name="de Vos W.M."/>
            <person name="Barrangou R."/>
            <person name="Klaenhammer T.R."/>
            <person name="Caufield P.W."/>
            <person name="Cui Y."/>
            <person name="Zhang H."/>
            <person name="O'Toole P.W."/>
        </authorList>
    </citation>
    <scope>NUCLEOTIDE SEQUENCE [LARGE SCALE GENOMIC DNA]</scope>
    <source>
        <strain evidence="2 3">DSM 22467</strain>
    </source>
</reference>
<dbReference type="InterPro" id="IPR009057">
    <property type="entry name" value="Homeodomain-like_sf"/>
</dbReference>
<dbReference type="OrthoDB" id="2295637at2"/>
<name>A0A0R2LX70_9LACO</name>
<dbReference type="AlphaFoldDB" id="A0A0R2LX70"/>
<keyword evidence="3" id="KW-1185">Reference proteome</keyword>
<dbReference type="Pfam" id="PF08765">
    <property type="entry name" value="Mor"/>
    <property type="match status" value="1"/>
</dbReference>
<evidence type="ECO:0000259" key="1">
    <source>
        <dbReference type="Pfam" id="PF08765"/>
    </source>
</evidence>
<dbReference type="InterPro" id="IPR014875">
    <property type="entry name" value="Mor_transcription_activator"/>
</dbReference>
<evidence type="ECO:0000313" key="3">
    <source>
        <dbReference type="Proteomes" id="UP000051906"/>
    </source>
</evidence>